<evidence type="ECO:0000256" key="5">
    <source>
        <dbReference type="ARBA" id="ARBA00022490"/>
    </source>
</evidence>
<comment type="subcellular location">
    <subcellularLocation>
        <location evidence="1 13">Cytoplasm</location>
    </subcellularLocation>
</comment>
<dbReference type="Gene3D" id="3.40.50.11030">
    <property type="entry name" value="Threonylcarbamoyl-AMP synthase, C-terminal domain"/>
    <property type="match status" value="1"/>
</dbReference>
<evidence type="ECO:0000256" key="2">
    <source>
        <dbReference type="ARBA" id="ARBA00007663"/>
    </source>
</evidence>
<evidence type="ECO:0000256" key="7">
    <source>
        <dbReference type="ARBA" id="ARBA00022694"/>
    </source>
</evidence>
<name>A0ABN6PHK5_9BURK</name>
<keyword evidence="5 13" id="KW-0963">Cytoplasm</keyword>
<dbReference type="EMBL" id="AP025730">
    <property type="protein sequence ID" value="BDI03085.1"/>
    <property type="molecule type" value="Genomic_DNA"/>
</dbReference>
<dbReference type="Pfam" id="PF03481">
    <property type="entry name" value="Sua5_C"/>
    <property type="match status" value="1"/>
</dbReference>
<dbReference type="InterPro" id="IPR050156">
    <property type="entry name" value="TC-AMP_synthase_SUA5"/>
</dbReference>
<dbReference type="SUPFAM" id="SSF55821">
    <property type="entry name" value="YrdC/RibB"/>
    <property type="match status" value="1"/>
</dbReference>
<evidence type="ECO:0000256" key="10">
    <source>
        <dbReference type="ARBA" id="ARBA00022840"/>
    </source>
</evidence>
<evidence type="ECO:0000256" key="6">
    <source>
        <dbReference type="ARBA" id="ARBA00022679"/>
    </source>
</evidence>
<evidence type="ECO:0000256" key="8">
    <source>
        <dbReference type="ARBA" id="ARBA00022695"/>
    </source>
</evidence>
<evidence type="ECO:0000256" key="4">
    <source>
        <dbReference type="ARBA" id="ARBA00015492"/>
    </source>
</evidence>
<evidence type="ECO:0000256" key="11">
    <source>
        <dbReference type="ARBA" id="ARBA00029774"/>
    </source>
</evidence>
<evidence type="ECO:0000256" key="12">
    <source>
        <dbReference type="ARBA" id="ARBA00048366"/>
    </source>
</evidence>
<dbReference type="InterPro" id="IPR017945">
    <property type="entry name" value="DHBP_synth_RibB-like_a/b_dom"/>
</dbReference>
<dbReference type="InterPro" id="IPR038385">
    <property type="entry name" value="Sua5/YwlC_C"/>
</dbReference>
<dbReference type="PANTHER" id="PTHR17490">
    <property type="entry name" value="SUA5"/>
    <property type="match status" value="1"/>
</dbReference>
<keyword evidence="10 13" id="KW-0067">ATP-binding</keyword>
<keyword evidence="6 13" id="KW-0808">Transferase</keyword>
<keyword evidence="9 13" id="KW-0547">Nucleotide-binding</keyword>
<evidence type="ECO:0000256" key="1">
    <source>
        <dbReference type="ARBA" id="ARBA00004496"/>
    </source>
</evidence>
<dbReference type="InterPro" id="IPR006070">
    <property type="entry name" value="Sua5-like_dom"/>
</dbReference>
<protein>
    <recommendedName>
        <fullName evidence="4 13">Threonylcarbamoyl-AMP synthase</fullName>
        <shortName evidence="13">TC-AMP synthase</shortName>
        <ecNumber evidence="3 13">2.7.7.87</ecNumber>
    </recommendedName>
    <alternativeName>
        <fullName evidence="11 13">L-threonylcarbamoyladenylate synthase</fullName>
    </alternativeName>
</protein>
<dbReference type="PROSITE" id="PS51163">
    <property type="entry name" value="YRDC"/>
    <property type="match status" value="1"/>
</dbReference>
<organism evidence="15 16">
    <name type="scientific">Sphaerotilus microaerophilus</name>
    <dbReference type="NCBI Taxonomy" id="2914710"/>
    <lineage>
        <taxon>Bacteria</taxon>
        <taxon>Pseudomonadati</taxon>
        <taxon>Pseudomonadota</taxon>
        <taxon>Betaproteobacteria</taxon>
        <taxon>Burkholderiales</taxon>
        <taxon>Sphaerotilaceae</taxon>
        <taxon>Sphaerotilus</taxon>
    </lineage>
</organism>
<dbReference type="EC" id="2.7.7.87" evidence="3 13"/>
<proteinExistence type="inferred from homology"/>
<evidence type="ECO:0000256" key="13">
    <source>
        <dbReference type="PIRNR" id="PIRNR004930"/>
    </source>
</evidence>
<evidence type="ECO:0000313" key="15">
    <source>
        <dbReference type="EMBL" id="BDI03085.1"/>
    </source>
</evidence>
<dbReference type="InterPro" id="IPR010923">
    <property type="entry name" value="T(6)A37_SUA5"/>
</dbReference>
<evidence type="ECO:0000256" key="3">
    <source>
        <dbReference type="ARBA" id="ARBA00012584"/>
    </source>
</evidence>
<keyword evidence="16" id="KW-1185">Reference proteome</keyword>
<keyword evidence="7 13" id="KW-0819">tRNA processing</keyword>
<dbReference type="PANTHER" id="PTHR17490:SF16">
    <property type="entry name" value="THREONYLCARBAMOYL-AMP SYNTHASE"/>
    <property type="match status" value="1"/>
</dbReference>
<keyword evidence="8 13" id="KW-0548">Nucleotidyltransferase</keyword>
<dbReference type="RefSeq" id="WP_251971407.1">
    <property type="nucleotide sequence ID" value="NZ_AP025730.1"/>
</dbReference>
<accession>A0ABN6PHK5</accession>
<dbReference type="Proteomes" id="UP001057498">
    <property type="component" value="Chromosome"/>
</dbReference>
<dbReference type="PIRSF" id="PIRSF004930">
    <property type="entry name" value="Tln_factor_SUA5"/>
    <property type="match status" value="1"/>
</dbReference>
<gene>
    <name evidence="15" type="ORF">CATMQ487_00550</name>
</gene>
<evidence type="ECO:0000313" key="16">
    <source>
        <dbReference type="Proteomes" id="UP001057498"/>
    </source>
</evidence>
<reference evidence="15" key="1">
    <citation type="submission" date="2022-04" db="EMBL/GenBank/DDBJ databases">
        <title>Whole genome sequence of Sphaerotilus sp. FB-5.</title>
        <authorList>
            <person name="Takeda M."/>
            <person name="Narihara S."/>
            <person name="Akimoto M."/>
            <person name="Akimoto R."/>
            <person name="Nishiyashiki S."/>
            <person name="Murakami T."/>
        </authorList>
    </citation>
    <scope>NUCLEOTIDE SEQUENCE</scope>
    <source>
        <strain evidence="15">FB-5</strain>
    </source>
</reference>
<evidence type="ECO:0000259" key="14">
    <source>
        <dbReference type="PROSITE" id="PS51163"/>
    </source>
</evidence>
<dbReference type="InterPro" id="IPR005145">
    <property type="entry name" value="Sua5_C"/>
</dbReference>
<dbReference type="Pfam" id="PF01300">
    <property type="entry name" value="Sua5_yciO_yrdC"/>
    <property type="match status" value="1"/>
</dbReference>
<comment type="similarity">
    <text evidence="2 13">Belongs to the SUA5 family.</text>
</comment>
<dbReference type="NCBIfam" id="TIGR00057">
    <property type="entry name" value="L-threonylcarbamoyladenylate synthase"/>
    <property type="match status" value="1"/>
</dbReference>
<evidence type="ECO:0000256" key="9">
    <source>
        <dbReference type="ARBA" id="ARBA00022741"/>
    </source>
</evidence>
<feature type="domain" description="YrdC-like" evidence="14">
    <location>
        <begin position="14"/>
        <end position="205"/>
    </location>
</feature>
<dbReference type="Gene3D" id="3.90.870.10">
    <property type="entry name" value="DHBP synthase"/>
    <property type="match status" value="1"/>
</dbReference>
<sequence>MPQLLSARTEPDLLAALPAAVQALAAGRLVAFPTETVYGLGARADDAAAVAGIFTAKGRPSDHPLIVHVADAAGAEAFAAELPPVASRLMAAFWPGPLTVIVPRRPDVAAAAAGGQASVGLRCPDHPVAQALLRAAAAAGVPGVAAPSANRFGQVSPTRAEHVMSEFPALPDLLVLDGGPCAVGIESAIVDCSRGRPVLLRPGGLTAAAIAAAAGEPLGERGDDAPRASGTLEAHYAPRAKLRLMDRQALRAGLQVLLPGLQGSASAASAGPALAVYCHDELPDDLQRSLASPALRGCVRLRRMPTDAAAAAQELFAALREFDDGGAPLIWVEAPPADPAWDGVRDRLQRAAAAA</sequence>
<comment type="function">
    <text evidence="13">Required for the formation of a threonylcarbamoyl group on adenosine at position 37 (t(6)A37) in tRNAs that read codons beginning with adenine.</text>
</comment>
<comment type="catalytic activity">
    <reaction evidence="12 13">
        <text>L-threonine + hydrogencarbonate + ATP = L-threonylcarbamoyladenylate + diphosphate + H2O</text>
        <dbReference type="Rhea" id="RHEA:36407"/>
        <dbReference type="ChEBI" id="CHEBI:15377"/>
        <dbReference type="ChEBI" id="CHEBI:17544"/>
        <dbReference type="ChEBI" id="CHEBI:30616"/>
        <dbReference type="ChEBI" id="CHEBI:33019"/>
        <dbReference type="ChEBI" id="CHEBI:57926"/>
        <dbReference type="ChEBI" id="CHEBI:73682"/>
        <dbReference type="EC" id="2.7.7.87"/>
    </reaction>
</comment>